<sequence>MGTDRDRVWAGVLRVSNEQAGFSVEEVSRVCEELFGEDTPQQDTIEDAVATMVEWDVLESFGFDTGETYYILNDEGIDP</sequence>
<gene>
    <name evidence="1" type="ORF">DM826_04520</name>
</gene>
<proteinExistence type="predicted"/>
<name>A0A3A6PQC8_9EURY</name>
<accession>A0A3A6PQC8</accession>
<reference evidence="1 2" key="1">
    <citation type="submission" date="2018-06" db="EMBL/GenBank/DDBJ databases">
        <title>Halonotius sp. F13-13 a new haloarchaeeon isolated from a solar saltern from Isla Cristina, Huelva, Spain.</title>
        <authorList>
            <person name="Duran-Viseras A."/>
            <person name="Sanchez-Porro C."/>
            <person name="Ventosa A."/>
        </authorList>
    </citation>
    <scope>NUCLEOTIDE SEQUENCE [LARGE SCALE GENOMIC DNA]</scope>
    <source>
        <strain evidence="1 2">F13-13</strain>
    </source>
</reference>
<dbReference type="Proteomes" id="UP000276588">
    <property type="component" value="Unassembled WGS sequence"/>
</dbReference>
<evidence type="ECO:0000313" key="2">
    <source>
        <dbReference type="Proteomes" id="UP000276588"/>
    </source>
</evidence>
<dbReference type="EMBL" id="QKNY01000006">
    <property type="protein sequence ID" value="RJX43950.1"/>
    <property type="molecule type" value="Genomic_DNA"/>
</dbReference>
<dbReference type="OrthoDB" id="336798at2157"/>
<comment type="caution">
    <text evidence="1">The sequence shown here is derived from an EMBL/GenBank/DDBJ whole genome shotgun (WGS) entry which is preliminary data.</text>
</comment>
<evidence type="ECO:0000313" key="1">
    <source>
        <dbReference type="EMBL" id="RJX43950.1"/>
    </source>
</evidence>
<keyword evidence="2" id="KW-1185">Reference proteome</keyword>
<dbReference type="AlphaFoldDB" id="A0A3A6PQC8"/>
<dbReference type="RefSeq" id="WP_120101936.1">
    <property type="nucleotide sequence ID" value="NZ_QKNY01000006.1"/>
</dbReference>
<organism evidence="1 2">
    <name type="scientific">Halonotius aquaticus</name>
    <dbReference type="NCBI Taxonomy" id="2216978"/>
    <lineage>
        <taxon>Archaea</taxon>
        <taxon>Methanobacteriati</taxon>
        <taxon>Methanobacteriota</taxon>
        <taxon>Stenosarchaea group</taxon>
        <taxon>Halobacteria</taxon>
        <taxon>Halobacteriales</taxon>
        <taxon>Haloferacaceae</taxon>
        <taxon>Halonotius</taxon>
    </lineage>
</organism>
<protein>
    <submittedName>
        <fullName evidence="1">Uncharacterized protein</fullName>
    </submittedName>
</protein>